<protein>
    <submittedName>
        <fullName evidence="1">DUF1810 domain-containing protein</fullName>
    </submittedName>
</protein>
<dbReference type="InterPro" id="IPR036287">
    <property type="entry name" value="Rv1873-like_sf"/>
</dbReference>
<organism evidence="1 2">
    <name type="scientific">Siccirubricoccus soli</name>
    <dbReference type="NCBI Taxonomy" id="2899147"/>
    <lineage>
        <taxon>Bacteria</taxon>
        <taxon>Pseudomonadati</taxon>
        <taxon>Pseudomonadota</taxon>
        <taxon>Alphaproteobacteria</taxon>
        <taxon>Acetobacterales</taxon>
        <taxon>Roseomonadaceae</taxon>
        <taxon>Siccirubricoccus</taxon>
    </lineage>
</organism>
<proteinExistence type="predicted"/>
<evidence type="ECO:0000313" key="1">
    <source>
        <dbReference type="EMBL" id="MCO6418586.1"/>
    </source>
</evidence>
<dbReference type="InterPro" id="IPR014937">
    <property type="entry name" value="DUF1810"/>
</dbReference>
<name>A0ABT1D9H0_9PROT</name>
<comment type="caution">
    <text evidence="1">The sequence shown here is derived from an EMBL/GenBank/DDBJ whole genome shotgun (WGS) entry which is preliminary data.</text>
</comment>
<reference evidence="1 2" key="1">
    <citation type="submission" date="2021-12" db="EMBL/GenBank/DDBJ databases">
        <title>Siccirubricoccus leaddurans sp. nov., a high concentration Zn2+ tolerance bacterium.</title>
        <authorList>
            <person name="Cao Y."/>
        </authorList>
    </citation>
    <scope>NUCLEOTIDE SEQUENCE [LARGE SCALE GENOMIC DNA]</scope>
    <source>
        <strain evidence="1 2">KC 17139</strain>
    </source>
</reference>
<evidence type="ECO:0000313" key="2">
    <source>
        <dbReference type="Proteomes" id="UP001523392"/>
    </source>
</evidence>
<dbReference type="Pfam" id="PF08837">
    <property type="entry name" value="DUF1810"/>
    <property type="match status" value="1"/>
</dbReference>
<dbReference type="Proteomes" id="UP001523392">
    <property type="component" value="Unassembled WGS sequence"/>
</dbReference>
<accession>A0ABT1D9H0</accession>
<sequence length="141" mass="15393">MSDQGLERFVTAQAPVLAAVQRELAAGRKTSHWMWFVFPQLRALGRSPTALQYGLADLPEARAYLAHPVLGPRLEECTRLVLGVQGRTLHEIFGSPDDMKFRSCMTLFAAAAPPGSVFEDAIAGPCGGERDRLTLDRLARG</sequence>
<dbReference type="EMBL" id="JAFIRR010000138">
    <property type="protein sequence ID" value="MCO6418586.1"/>
    <property type="molecule type" value="Genomic_DNA"/>
</dbReference>
<keyword evidence="2" id="KW-1185">Reference proteome</keyword>
<dbReference type="PIRSF" id="PIRSF008546">
    <property type="entry name" value="UCP008546"/>
    <property type="match status" value="1"/>
</dbReference>
<gene>
    <name evidence="1" type="ORF">JYK14_20835</name>
</gene>
<dbReference type="Gene3D" id="1.25.40.380">
    <property type="entry name" value="Protein of unknown function DUF1810"/>
    <property type="match status" value="1"/>
</dbReference>
<dbReference type="RefSeq" id="WP_252955214.1">
    <property type="nucleotide sequence ID" value="NZ_JAFIRR010000138.1"/>
</dbReference>
<dbReference type="SUPFAM" id="SSF140736">
    <property type="entry name" value="Rv1873-like"/>
    <property type="match status" value="1"/>
</dbReference>